<accession>A0A1V6R0S4</accession>
<protein>
    <submittedName>
        <fullName evidence="1">Uncharacterized protein</fullName>
    </submittedName>
</protein>
<dbReference type="Proteomes" id="UP000191612">
    <property type="component" value="Unassembled WGS sequence"/>
</dbReference>
<organism evidence="1 2">
    <name type="scientific">Penicillium solitum</name>
    <dbReference type="NCBI Taxonomy" id="60172"/>
    <lineage>
        <taxon>Eukaryota</taxon>
        <taxon>Fungi</taxon>
        <taxon>Dikarya</taxon>
        <taxon>Ascomycota</taxon>
        <taxon>Pezizomycotina</taxon>
        <taxon>Eurotiomycetes</taxon>
        <taxon>Eurotiomycetidae</taxon>
        <taxon>Eurotiales</taxon>
        <taxon>Aspergillaceae</taxon>
        <taxon>Penicillium</taxon>
    </lineage>
</organism>
<evidence type="ECO:0000313" key="2">
    <source>
        <dbReference type="Proteomes" id="UP000191612"/>
    </source>
</evidence>
<dbReference type="AlphaFoldDB" id="A0A1V6R0S4"/>
<sequence>MERASRENITVPSRIQILPWDPRAIYRDAQVRDEIWRLFNCKELGLDLQTMRLEYHDGKWHTEIDLNALEELWEDLRVIMSDPENSDFTFTVTTESFNRDDPTIDIFEDPHNTLNLGDLSALLL</sequence>
<comment type="caution">
    <text evidence="1">The sequence shown here is derived from an EMBL/GenBank/DDBJ whole genome shotgun (WGS) entry which is preliminary data.</text>
</comment>
<evidence type="ECO:0000313" key="1">
    <source>
        <dbReference type="EMBL" id="OQD95054.1"/>
    </source>
</evidence>
<name>A0A1V6R0S4_9EURO</name>
<gene>
    <name evidence="1" type="ORF">PENSOL_c022G00549</name>
</gene>
<dbReference type="EMBL" id="MDYO01000022">
    <property type="protein sequence ID" value="OQD95054.1"/>
    <property type="molecule type" value="Genomic_DNA"/>
</dbReference>
<reference evidence="2" key="1">
    <citation type="journal article" date="2017" name="Nat. Microbiol.">
        <title>Global analysis of biosynthetic gene clusters reveals vast potential of secondary metabolite production in Penicillium species.</title>
        <authorList>
            <person name="Nielsen J.C."/>
            <person name="Grijseels S."/>
            <person name="Prigent S."/>
            <person name="Ji B."/>
            <person name="Dainat J."/>
            <person name="Nielsen K.F."/>
            <person name="Frisvad J.C."/>
            <person name="Workman M."/>
            <person name="Nielsen J."/>
        </authorList>
    </citation>
    <scope>NUCLEOTIDE SEQUENCE [LARGE SCALE GENOMIC DNA]</scope>
    <source>
        <strain evidence="2">IBT 29525</strain>
    </source>
</reference>
<keyword evidence="2" id="KW-1185">Reference proteome</keyword>
<proteinExistence type="predicted"/>